<dbReference type="EMBL" id="FNNO01000006">
    <property type="protein sequence ID" value="SDW81869.1"/>
    <property type="molecule type" value="Genomic_DNA"/>
</dbReference>
<dbReference type="RefSeq" id="WP_092723516.1">
    <property type="nucleotide sequence ID" value="NZ_FNNO01000006.1"/>
</dbReference>
<evidence type="ECO:0000313" key="3">
    <source>
        <dbReference type="Proteomes" id="UP000198711"/>
    </source>
</evidence>
<dbReference type="InterPro" id="IPR013783">
    <property type="entry name" value="Ig-like_fold"/>
</dbReference>
<accession>A0A8X8IBY3</accession>
<dbReference type="PANTHER" id="PTHR37833">
    <property type="entry name" value="LIPOPROTEIN-RELATED"/>
    <property type="match status" value="1"/>
</dbReference>
<evidence type="ECO:0000256" key="1">
    <source>
        <dbReference type="SAM" id="SignalP"/>
    </source>
</evidence>
<feature type="chain" id="PRO_5036458110" description="DUF1573 domain-containing protein" evidence="1">
    <location>
        <begin position="19"/>
        <end position="131"/>
    </location>
</feature>
<name>A0A8X8IBY3_9BACT</name>
<proteinExistence type="predicted"/>
<feature type="signal peptide" evidence="1">
    <location>
        <begin position="1"/>
        <end position="18"/>
    </location>
</feature>
<organism evidence="2 3">
    <name type="scientific">Hydrobacter penzbergensis</name>
    <dbReference type="NCBI Taxonomy" id="1235997"/>
    <lineage>
        <taxon>Bacteria</taxon>
        <taxon>Pseudomonadati</taxon>
        <taxon>Bacteroidota</taxon>
        <taxon>Chitinophagia</taxon>
        <taxon>Chitinophagales</taxon>
        <taxon>Chitinophagaceae</taxon>
        <taxon>Hydrobacter</taxon>
    </lineage>
</organism>
<dbReference type="Gene3D" id="2.60.40.10">
    <property type="entry name" value="Immunoglobulins"/>
    <property type="match status" value="1"/>
</dbReference>
<reference evidence="2 3" key="1">
    <citation type="submission" date="2016-10" db="EMBL/GenBank/DDBJ databases">
        <authorList>
            <person name="Varghese N."/>
            <person name="Submissions S."/>
        </authorList>
    </citation>
    <scope>NUCLEOTIDE SEQUENCE [LARGE SCALE GENOMIC DNA]</scope>
    <source>
        <strain evidence="2 3">DSM 25353</strain>
    </source>
</reference>
<sequence length="131" mass="14167">MKKVLTFVLMLTTIAVFAQNEVKDAKFSESVYKFGKIKHNVPATHIFTVTNTGDKPLIIEFASASCGCTTPEYSKDPILKGKTATIKVTYNAANMGAFKKDVTVKFASAQQPVVLSIEGEVVDAVTTKSSK</sequence>
<keyword evidence="3" id="KW-1185">Reference proteome</keyword>
<keyword evidence="1" id="KW-0732">Signal</keyword>
<dbReference type="Pfam" id="PF07610">
    <property type="entry name" value="DUF1573"/>
    <property type="match status" value="1"/>
</dbReference>
<protein>
    <recommendedName>
        <fullName evidence="4">DUF1573 domain-containing protein</fullName>
    </recommendedName>
</protein>
<dbReference type="AlphaFoldDB" id="A0A8X8IBY3"/>
<evidence type="ECO:0008006" key="4">
    <source>
        <dbReference type="Google" id="ProtNLM"/>
    </source>
</evidence>
<dbReference type="PANTHER" id="PTHR37833:SF1">
    <property type="entry name" value="SIGNAL PEPTIDE PROTEIN"/>
    <property type="match status" value="1"/>
</dbReference>
<evidence type="ECO:0000313" key="2">
    <source>
        <dbReference type="EMBL" id="SDW81869.1"/>
    </source>
</evidence>
<comment type="caution">
    <text evidence="2">The sequence shown here is derived from an EMBL/GenBank/DDBJ whole genome shotgun (WGS) entry which is preliminary data.</text>
</comment>
<dbReference type="Proteomes" id="UP000198711">
    <property type="component" value="Unassembled WGS sequence"/>
</dbReference>
<gene>
    <name evidence="2" type="ORF">SAMN05444410_10638</name>
</gene>
<dbReference type="InterPro" id="IPR011467">
    <property type="entry name" value="DUF1573"/>
</dbReference>